<name>A0A4Z2E8W2_9TELE</name>
<sequence length="65" mass="6680">MNSLLSNTWRAPSRLAAQTGMTSMWTGQEAGGGGRAAAGRRRGVGEVAARRRRGGVGADPQRAAA</sequence>
<organism evidence="2 3">
    <name type="scientific">Liparis tanakae</name>
    <name type="common">Tanaka's snailfish</name>
    <dbReference type="NCBI Taxonomy" id="230148"/>
    <lineage>
        <taxon>Eukaryota</taxon>
        <taxon>Metazoa</taxon>
        <taxon>Chordata</taxon>
        <taxon>Craniata</taxon>
        <taxon>Vertebrata</taxon>
        <taxon>Euteleostomi</taxon>
        <taxon>Actinopterygii</taxon>
        <taxon>Neopterygii</taxon>
        <taxon>Teleostei</taxon>
        <taxon>Neoteleostei</taxon>
        <taxon>Acanthomorphata</taxon>
        <taxon>Eupercaria</taxon>
        <taxon>Perciformes</taxon>
        <taxon>Cottioidei</taxon>
        <taxon>Cottales</taxon>
        <taxon>Liparidae</taxon>
        <taxon>Liparis</taxon>
    </lineage>
</organism>
<feature type="region of interest" description="Disordered" evidence="1">
    <location>
        <begin position="1"/>
        <end position="65"/>
    </location>
</feature>
<protein>
    <submittedName>
        <fullName evidence="2">Uncharacterized protein</fullName>
    </submittedName>
</protein>
<dbReference type="AlphaFoldDB" id="A0A4Z2E8W2"/>
<reference evidence="2 3" key="1">
    <citation type="submission" date="2019-03" db="EMBL/GenBank/DDBJ databases">
        <title>First draft genome of Liparis tanakae, snailfish: a comprehensive survey of snailfish specific genes.</title>
        <authorList>
            <person name="Kim W."/>
            <person name="Song I."/>
            <person name="Jeong J.-H."/>
            <person name="Kim D."/>
            <person name="Kim S."/>
            <person name="Ryu S."/>
            <person name="Song J.Y."/>
            <person name="Lee S.K."/>
        </authorList>
    </citation>
    <scope>NUCLEOTIDE SEQUENCE [LARGE SCALE GENOMIC DNA]</scope>
    <source>
        <tissue evidence="2">Muscle</tissue>
    </source>
</reference>
<feature type="compositionally biased region" description="Polar residues" evidence="1">
    <location>
        <begin position="1"/>
        <end position="10"/>
    </location>
</feature>
<gene>
    <name evidence="2" type="ORF">EYF80_064667</name>
</gene>
<dbReference type="EMBL" id="SRLO01013193">
    <property type="protein sequence ID" value="TNN25205.1"/>
    <property type="molecule type" value="Genomic_DNA"/>
</dbReference>
<keyword evidence="3" id="KW-1185">Reference proteome</keyword>
<evidence type="ECO:0000313" key="3">
    <source>
        <dbReference type="Proteomes" id="UP000314294"/>
    </source>
</evidence>
<evidence type="ECO:0000256" key="1">
    <source>
        <dbReference type="SAM" id="MobiDB-lite"/>
    </source>
</evidence>
<accession>A0A4Z2E8W2</accession>
<proteinExistence type="predicted"/>
<evidence type="ECO:0000313" key="2">
    <source>
        <dbReference type="EMBL" id="TNN25205.1"/>
    </source>
</evidence>
<comment type="caution">
    <text evidence="2">The sequence shown here is derived from an EMBL/GenBank/DDBJ whole genome shotgun (WGS) entry which is preliminary data.</text>
</comment>
<dbReference type="Proteomes" id="UP000314294">
    <property type="component" value="Unassembled WGS sequence"/>
</dbReference>